<dbReference type="EMBL" id="JAQQWL010000012">
    <property type="protein sequence ID" value="KAK8043757.1"/>
    <property type="molecule type" value="Genomic_DNA"/>
</dbReference>
<protein>
    <submittedName>
        <fullName evidence="6">FAD-binding domain-containing protein</fullName>
    </submittedName>
</protein>
<dbReference type="PANTHER" id="PTHR42973:SF22">
    <property type="entry name" value="FAD-BINDING PCMH-TYPE DOMAIN-CONTAINING PROTEIN-RELATED"/>
    <property type="match status" value="1"/>
</dbReference>
<reference evidence="6 7" key="1">
    <citation type="submission" date="2023-01" db="EMBL/GenBank/DDBJ databases">
        <title>Analysis of 21 Apiospora genomes using comparative genomics revels a genus with tremendous synthesis potential of carbohydrate active enzymes and secondary metabolites.</title>
        <authorList>
            <person name="Sorensen T."/>
        </authorList>
    </citation>
    <scope>NUCLEOTIDE SEQUENCE [LARGE SCALE GENOMIC DNA]</scope>
    <source>
        <strain evidence="6 7">CBS 135458</strain>
    </source>
</reference>
<keyword evidence="3" id="KW-0274">FAD</keyword>
<evidence type="ECO:0000256" key="2">
    <source>
        <dbReference type="ARBA" id="ARBA00022630"/>
    </source>
</evidence>
<proteinExistence type="inferred from homology"/>
<comment type="caution">
    <text evidence="6">The sequence shown here is derived from an EMBL/GenBank/DDBJ whole genome shotgun (WGS) entry which is preliminary data.</text>
</comment>
<dbReference type="RefSeq" id="XP_066710152.1">
    <property type="nucleotide sequence ID" value="XM_066864004.1"/>
</dbReference>
<feature type="region of interest" description="Disordered" evidence="5">
    <location>
        <begin position="156"/>
        <end position="183"/>
    </location>
</feature>
<name>A0ABR1TAW6_9PEZI</name>
<dbReference type="InterPro" id="IPR036318">
    <property type="entry name" value="FAD-bd_PCMH-like_sf"/>
</dbReference>
<dbReference type="Proteomes" id="UP001480595">
    <property type="component" value="Unassembled WGS sequence"/>
</dbReference>
<keyword evidence="4" id="KW-0560">Oxidoreductase</keyword>
<dbReference type="Gene3D" id="3.40.462.20">
    <property type="match status" value="1"/>
</dbReference>
<evidence type="ECO:0000256" key="3">
    <source>
        <dbReference type="ARBA" id="ARBA00022827"/>
    </source>
</evidence>
<gene>
    <name evidence="6" type="ORF">PG994_012595</name>
</gene>
<comment type="similarity">
    <text evidence="1">Belongs to the oxygen-dependent FAD-linked oxidoreductase family.</text>
</comment>
<evidence type="ECO:0000256" key="4">
    <source>
        <dbReference type="ARBA" id="ARBA00023002"/>
    </source>
</evidence>
<dbReference type="GeneID" id="92097067"/>
<accession>A0ABR1TAW6</accession>
<keyword evidence="2" id="KW-0285">Flavoprotein</keyword>
<evidence type="ECO:0000256" key="1">
    <source>
        <dbReference type="ARBA" id="ARBA00005466"/>
    </source>
</evidence>
<dbReference type="InterPro" id="IPR016169">
    <property type="entry name" value="FAD-bd_PCMH_sub2"/>
</dbReference>
<organism evidence="6 7">
    <name type="scientific">Apiospora phragmitis</name>
    <dbReference type="NCBI Taxonomy" id="2905665"/>
    <lineage>
        <taxon>Eukaryota</taxon>
        <taxon>Fungi</taxon>
        <taxon>Dikarya</taxon>
        <taxon>Ascomycota</taxon>
        <taxon>Pezizomycotina</taxon>
        <taxon>Sordariomycetes</taxon>
        <taxon>Xylariomycetidae</taxon>
        <taxon>Amphisphaeriales</taxon>
        <taxon>Apiosporaceae</taxon>
        <taxon>Apiospora</taxon>
    </lineage>
</organism>
<dbReference type="PANTHER" id="PTHR42973">
    <property type="entry name" value="BINDING OXIDOREDUCTASE, PUTATIVE (AFU_ORTHOLOGUE AFUA_1G17690)-RELATED"/>
    <property type="match status" value="1"/>
</dbReference>
<evidence type="ECO:0000256" key="5">
    <source>
        <dbReference type="SAM" id="MobiDB-lite"/>
    </source>
</evidence>
<dbReference type="SUPFAM" id="SSF56176">
    <property type="entry name" value="FAD-binding/transporter-associated domain-like"/>
    <property type="match status" value="1"/>
</dbReference>
<evidence type="ECO:0000313" key="6">
    <source>
        <dbReference type="EMBL" id="KAK8043757.1"/>
    </source>
</evidence>
<sequence length="314" mass="33875">MQGANNTKLPRVGITQVINYEVVLASGEIVNANASTNADLWRALRGGGNNSGIVTRFDLPTFDQGPMYGGSVYYFAPSFPQQIQSLVDELQKPDPSKDTHLMISTRYAAMFGPQMMCQNQVYHNHPEENPAVLRPFTSVSPQLDQLNSMRVLSLTEAAKEQAGDSPPTPASFKKPQTSSLEPIKPCEGLIGSLKLQPHARSLLEASAAKGGNSLGLSPDGGPLVSVLLLTYWSNKSDDANVVEAMEAILGTIKSRAAARDLLDPIGSYGEENKAELRRFSERYDPQGVFQKGVPGGFKLFSQAGSLHISFGCFA</sequence>
<keyword evidence="7" id="KW-1185">Reference proteome</keyword>
<dbReference type="Gene3D" id="3.30.465.10">
    <property type="match status" value="1"/>
</dbReference>
<dbReference type="InterPro" id="IPR050416">
    <property type="entry name" value="FAD-linked_Oxidoreductase"/>
</dbReference>
<evidence type="ECO:0000313" key="7">
    <source>
        <dbReference type="Proteomes" id="UP001480595"/>
    </source>
</evidence>